<name>A0A182E8V8_ONCOC</name>
<dbReference type="WBParaSite" id="nOo.2.0.1.t04464-RA">
    <property type="protein sequence ID" value="nOo.2.0.1.t04464-RA"/>
    <property type="gene ID" value="nOo.2.0.1.g04464"/>
</dbReference>
<dbReference type="STRING" id="42157.A0A182E8V8"/>
<dbReference type="EMBL" id="UYRW01001011">
    <property type="protein sequence ID" value="VDK73128.1"/>
    <property type="molecule type" value="Genomic_DNA"/>
</dbReference>
<gene>
    <name evidence="3" type="ORF">NOO_LOCUS4464</name>
</gene>
<evidence type="ECO:0000256" key="1">
    <source>
        <dbReference type="SAM" id="Coils"/>
    </source>
</evidence>
<dbReference type="PROSITE" id="PS50304">
    <property type="entry name" value="TUDOR"/>
    <property type="match status" value="1"/>
</dbReference>
<dbReference type="CDD" id="cd20379">
    <property type="entry name" value="Tudor_dTUD-like"/>
    <property type="match status" value="1"/>
</dbReference>
<evidence type="ECO:0000313" key="5">
    <source>
        <dbReference type="WBParaSite" id="nOo.2.0.1.t04464-RA"/>
    </source>
</evidence>
<keyword evidence="4" id="KW-1185">Reference proteome</keyword>
<dbReference type="SMART" id="SM00333">
    <property type="entry name" value="TUDOR"/>
    <property type="match status" value="1"/>
</dbReference>
<dbReference type="AlphaFoldDB" id="A0A182E8V8"/>
<sequence length="865" mass="98280">MLHGSCGISSYMSIDIIVEVDETANYPTEFLNSLDLPRMPLHVLQLKIGLPIIMLRNVNQPKLCNGTWLECTELQIIALRYFIRSRVRFLLAFLSESLREDSLRMAMKSISSPIVVEKTKNDTNFIFSPFEVTLDRKFIARVTEKLADDIYLMRSTEQLTLLYQYMVRPIKRLSPSMYLDATREVACIARVARSVNLSRASRCRFYRALASQFNMKDGTCSVFLVDYGQRIICDSFAIYDLCGQPADVLKMPIAAFKFGMRRQRNRNLRDLEVDKEYTVCIATIGDDDVYWGTIVQAMQPSAMEKTYAAANMEDICCDYIKDEDNNTIVTSIEQLNQISEEKLREKNERLQVERELFELKKSKFEQDWALQTLQLQFATILKRLDTIAMPSIPATNTTCNSVPNLTSRPVQVHSYLTSNMNSWNPSSALSTFQARAQATNPSQSANLSTNLSIDPMTVQQLSPIFPDQGKLNAHAPAATQIMNSCSTHPIVGDLSKMYNSPVSLITVPKSARPSSRISTLASHNAGMGHSRPTYSKASAMFMGDLNNNFQQRGYRAKQALCKTQYGEPPIHVLNECYNTADLGVSVGIQQQALMKQCHQFENVDTKYPIQHVERGSEKHIRSNVDDSEFLSGESMSLHEMQEKPLYVHNSRDENSYLMQKTKQQFVSVCDVSEALKSECYMPYIEVEKQTIHTVKRSDDDRSNQNWPLFFVQIQEDGLLDIIDQYLNGLTAAEPLPKENIKLGTLCVSYCHAFQAMFRAVITAIYDTNVEVHYIDYGNYERVSYNDLRSISEQSKITRMHPAMGIPCLLSDVNDINIGLNGCVDNDILCFMNAVSCEKPFFKLKFLRKRIDDVMIVELINNNGKA</sequence>
<dbReference type="OrthoDB" id="5841823at2759"/>
<dbReference type="InterPro" id="IPR049163">
    <property type="entry name" value="Pif1-like_2B_dom"/>
</dbReference>
<proteinExistence type="predicted"/>
<feature type="domain" description="Tudor" evidence="2">
    <location>
        <begin position="739"/>
        <end position="797"/>
    </location>
</feature>
<feature type="coiled-coil region" evidence="1">
    <location>
        <begin position="329"/>
        <end position="367"/>
    </location>
</feature>
<dbReference type="Pfam" id="PF00567">
    <property type="entry name" value="TUDOR"/>
    <property type="match status" value="1"/>
</dbReference>
<dbReference type="Proteomes" id="UP000271087">
    <property type="component" value="Unassembled WGS sequence"/>
</dbReference>
<reference evidence="5" key="1">
    <citation type="submission" date="2016-06" db="UniProtKB">
        <authorList>
            <consortium name="WormBaseParasite"/>
        </authorList>
    </citation>
    <scope>IDENTIFICATION</scope>
</reference>
<dbReference type="Pfam" id="PF21530">
    <property type="entry name" value="Pif1_2B_dom"/>
    <property type="match status" value="1"/>
</dbReference>
<dbReference type="PANTHER" id="PTHR22948">
    <property type="entry name" value="TUDOR DOMAIN CONTAINING PROTEIN"/>
    <property type="match status" value="1"/>
</dbReference>
<evidence type="ECO:0000259" key="2">
    <source>
        <dbReference type="PROSITE" id="PS50304"/>
    </source>
</evidence>
<dbReference type="InterPro" id="IPR050621">
    <property type="entry name" value="Tudor_domain_containing"/>
</dbReference>
<dbReference type="SUPFAM" id="SSF63748">
    <property type="entry name" value="Tudor/PWWP/MBT"/>
    <property type="match status" value="1"/>
</dbReference>
<dbReference type="Gene3D" id="2.30.30.140">
    <property type="match status" value="1"/>
</dbReference>
<evidence type="ECO:0000313" key="3">
    <source>
        <dbReference type="EMBL" id="VDK73128.1"/>
    </source>
</evidence>
<evidence type="ECO:0000313" key="4">
    <source>
        <dbReference type="Proteomes" id="UP000271087"/>
    </source>
</evidence>
<reference evidence="3 4" key="2">
    <citation type="submission" date="2018-08" db="EMBL/GenBank/DDBJ databases">
        <authorList>
            <person name="Laetsch R D."/>
            <person name="Stevens L."/>
            <person name="Kumar S."/>
            <person name="Blaxter L. M."/>
        </authorList>
    </citation>
    <scope>NUCLEOTIDE SEQUENCE [LARGE SCALE GENOMIC DNA]</scope>
</reference>
<accession>A0A182E8V8</accession>
<organism evidence="5">
    <name type="scientific">Onchocerca ochengi</name>
    <name type="common">Filarial nematode worm</name>
    <dbReference type="NCBI Taxonomy" id="42157"/>
    <lineage>
        <taxon>Eukaryota</taxon>
        <taxon>Metazoa</taxon>
        <taxon>Ecdysozoa</taxon>
        <taxon>Nematoda</taxon>
        <taxon>Chromadorea</taxon>
        <taxon>Rhabditida</taxon>
        <taxon>Spirurina</taxon>
        <taxon>Spiruromorpha</taxon>
        <taxon>Filarioidea</taxon>
        <taxon>Onchocercidae</taxon>
        <taxon>Onchocerca</taxon>
    </lineage>
</organism>
<dbReference type="InterPro" id="IPR002999">
    <property type="entry name" value="Tudor"/>
</dbReference>
<protein>
    <submittedName>
        <fullName evidence="5">ATP-dependent DNA helicase</fullName>
    </submittedName>
</protein>
<keyword evidence="1" id="KW-0175">Coiled coil</keyword>